<sequence>MQRKLSYKQSLANIRPEASNIHGASKISSGEIKIPRHSRVGKVRISHWWSKVKKYLFILLISLIGFFVLKYLNSYFQIKTIVVVGDIRVKELKGLENLKGKNIYLLTEAHIEDTLTESNPNFLLAEVIKEFPNKLRLKLISIEPLASLKLNQGYAFLSVEGKIIKKSKAKYLPVINFYQSFDYYQTKVGNKLDYKEVATTLKLLQKSQDLGLKIDNIDINGLSMIVFTVKESGDTKTKKKIFFTAEKSLEKQVFELETIIKQFKIEAKDYQELDLRFDKPIIKF</sequence>
<dbReference type="EMBL" id="MGAI01000057">
    <property type="protein sequence ID" value="OGK43278.1"/>
    <property type="molecule type" value="Genomic_DNA"/>
</dbReference>
<proteinExistence type="predicted"/>
<reference evidence="2 3" key="1">
    <citation type="journal article" date="2016" name="Nat. Commun.">
        <title>Thousands of microbial genomes shed light on interconnected biogeochemical processes in an aquifer system.</title>
        <authorList>
            <person name="Anantharaman K."/>
            <person name="Brown C.T."/>
            <person name="Hug L.A."/>
            <person name="Sharon I."/>
            <person name="Castelle C.J."/>
            <person name="Probst A.J."/>
            <person name="Thomas B.C."/>
            <person name="Singh A."/>
            <person name="Wilkins M.J."/>
            <person name="Karaoz U."/>
            <person name="Brodie E.L."/>
            <person name="Williams K.H."/>
            <person name="Hubbard S.S."/>
            <person name="Banfield J.F."/>
        </authorList>
    </citation>
    <scope>NUCLEOTIDE SEQUENCE [LARGE SCALE GENOMIC DNA]</scope>
</reference>
<name>A0A1F7IIT6_9BACT</name>
<evidence type="ECO:0008006" key="4">
    <source>
        <dbReference type="Google" id="ProtNLM"/>
    </source>
</evidence>
<gene>
    <name evidence="2" type="ORF">A3B40_02185</name>
</gene>
<feature type="transmembrane region" description="Helical" evidence="1">
    <location>
        <begin position="55"/>
        <end position="72"/>
    </location>
</feature>
<evidence type="ECO:0000256" key="1">
    <source>
        <dbReference type="SAM" id="Phobius"/>
    </source>
</evidence>
<comment type="caution">
    <text evidence="2">The sequence shown here is derived from an EMBL/GenBank/DDBJ whole genome shotgun (WGS) entry which is preliminary data.</text>
</comment>
<organism evidence="2 3">
    <name type="scientific">Candidatus Roizmanbacteria bacterium RIFCSPLOWO2_01_FULL_37_16</name>
    <dbReference type="NCBI Taxonomy" id="1802058"/>
    <lineage>
        <taxon>Bacteria</taxon>
        <taxon>Candidatus Roizmaniibacteriota</taxon>
    </lineage>
</organism>
<evidence type="ECO:0000313" key="3">
    <source>
        <dbReference type="Proteomes" id="UP000178040"/>
    </source>
</evidence>
<evidence type="ECO:0000313" key="2">
    <source>
        <dbReference type="EMBL" id="OGK43278.1"/>
    </source>
</evidence>
<dbReference type="Proteomes" id="UP000178040">
    <property type="component" value="Unassembled WGS sequence"/>
</dbReference>
<keyword evidence="1" id="KW-0812">Transmembrane</keyword>
<dbReference type="AlphaFoldDB" id="A0A1F7IIT6"/>
<keyword evidence="1" id="KW-0472">Membrane</keyword>
<accession>A0A1F7IIT6</accession>
<keyword evidence="1" id="KW-1133">Transmembrane helix</keyword>
<protein>
    <recommendedName>
        <fullName evidence="4">POTRA domain-containing protein</fullName>
    </recommendedName>
</protein>